<dbReference type="CDD" id="cd02110">
    <property type="entry name" value="SO_family_Moco_dimer"/>
    <property type="match status" value="1"/>
</dbReference>
<dbReference type="InterPro" id="IPR008335">
    <property type="entry name" value="Mopterin_OxRdtase_euk"/>
</dbReference>
<dbReference type="RefSeq" id="WP_007537014.1">
    <property type="nucleotide sequence ID" value="NZ_HF536773.1"/>
</dbReference>
<dbReference type="HOGENOM" id="CLU_003827_5_5_5"/>
<dbReference type="GO" id="GO:0006790">
    <property type="term" value="P:sulfur compound metabolic process"/>
    <property type="evidence" value="ECO:0007669"/>
    <property type="project" value="TreeGrafter"/>
</dbReference>
<keyword evidence="3" id="KW-0479">Metal-binding</keyword>
<evidence type="ECO:0000256" key="1">
    <source>
        <dbReference type="ARBA" id="ARBA00001924"/>
    </source>
</evidence>
<protein>
    <submittedName>
        <fullName evidence="7">Oxidoreductase molybdopterin binding</fullName>
    </submittedName>
</protein>
<name>K0PWV2_9HYPH</name>
<dbReference type="EMBL" id="CANI01000036">
    <property type="protein sequence ID" value="CCM78253.1"/>
    <property type="molecule type" value="Genomic_DNA"/>
</dbReference>
<dbReference type="STRING" id="1211777.BN77_p10904"/>
<dbReference type="GO" id="GO:0020037">
    <property type="term" value="F:heme binding"/>
    <property type="evidence" value="ECO:0007669"/>
    <property type="project" value="TreeGrafter"/>
</dbReference>
<sequence>MPTTQQPSLIVRQKSPPNIEFPFASLSDWLIPTELFFVRNHFPSPDLDARDWRLRVDGAVERSVELDLDSIKAMRSTTFTAVVECAGNGRVYYVPPMEGLQWQNGAVGNAAWTGVLLREILEMAGVKRTAREVLLVGADRGVVDTNKKTASPGPIAFARSLPLEKAIADSTILAYSMNEQPLTRDHGYPLRAVVGGWFGMAWVKWITHITVVEQPFLGYWQARDYFRWERSLGEPRLVPLTEMEVKAQIARPVQGAHLIVGQPCRIFGAAWSGEAGIQQVQVCTGDGRGWRDGRLLETERPFAWRLWEYMWTPEEVGRYMLRCRAMDEAGRVQPDVQRSDCESYAANWIIPVEVTVIPEPQTYEEEFVI</sequence>
<dbReference type="InterPro" id="IPR036374">
    <property type="entry name" value="OxRdtase_Mopterin-bd_sf"/>
</dbReference>
<dbReference type="PANTHER" id="PTHR19372">
    <property type="entry name" value="SULFITE REDUCTASE"/>
    <property type="match status" value="1"/>
</dbReference>
<evidence type="ECO:0000259" key="5">
    <source>
        <dbReference type="Pfam" id="PF00174"/>
    </source>
</evidence>
<dbReference type="Pfam" id="PF03404">
    <property type="entry name" value="Mo-co_dimer"/>
    <property type="match status" value="1"/>
</dbReference>
<organism evidence="7 8">
    <name type="scientific">Rhizobium mesoamericanum STM3625</name>
    <dbReference type="NCBI Taxonomy" id="1211777"/>
    <lineage>
        <taxon>Bacteria</taxon>
        <taxon>Pseudomonadati</taxon>
        <taxon>Pseudomonadota</taxon>
        <taxon>Alphaproteobacteria</taxon>
        <taxon>Hyphomicrobiales</taxon>
        <taxon>Rhizobiaceae</taxon>
        <taxon>Rhizobium/Agrobacterium group</taxon>
        <taxon>Rhizobium</taxon>
    </lineage>
</organism>
<evidence type="ECO:0000313" key="8">
    <source>
        <dbReference type="Proteomes" id="UP000009319"/>
    </source>
</evidence>
<dbReference type="GO" id="GO:0030151">
    <property type="term" value="F:molybdenum ion binding"/>
    <property type="evidence" value="ECO:0007669"/>
    <property type="project" value="InterPro"/>
</dbReference>
<accession>K0PWV2</accession>
<proteinExistence type="predicted"/>
<feature type="domain" description="Moybdenum cofactor oxidoreductase dimerisation" evidence="6">
    <location>
        <begin position="241"/>
        <end position="348"/>
    </location>
</feature>
<dbReference type="Gene3D" id="3.90.420.10">
    <property type="entry name" value="Oxidoreductase, molybdopterin-binding domain"/>
    <property type="match status" value="1"/>
</dbReference>
<dbReference type="InterPro" id="IPR014756">
    <property type="entry name" value="Ig_E-set"/>
</dbReference>
<evidence type="ECO:0000256" key="3">
    <source>
        <dbReference type="ARBA" id="ARBA00022723"/>
    </source>
</evidence>
<dbReference type="Gene3D" id="2.60.40.650">
    <property type="match status" value="1"/>
</dbReference>
<evidence type="ECO:0000256" key="2">
    <source>
        <dbReference type="ARBA" id="ARBA00022505"/>
    </source>
</evidence>
<dbReference type="InterPro" id="IPR005066">
    <property type="entry name" value="MoCF_OxRdtse_dimer"/>
</dbReference>
<dbReference type="Pfam" id="PF00174">
    <property type="entry name" value="Oxidored_molyb"/>
    <property type="match status" value="1"/>
</dbReference>
<evidence type="ECO:0000259" key="6">
    <source>
        <dbReference type="Pfam" id="PF03404"/>
    </source>
</evidence>
<keyword evidence="8" id="KW-1185">Reference proteome</keyword>
<evidence type="ECO:0000256" key="4">
    <source>
        <dbReference type="ARBA" id="ARBA00023002"/>
    </source>
</evidence>
<feature type="domain" description="Oxidoreductase molybdopterin-binding" evidence="5">
    <location>
        <begin position="41"/>
        <end position="220"/>
    </location>
</feature>
<dbReference type="eggNOG" id="COG2041">
    <property type="taxonomic scope" value="Bacteria"/>
</dbReference>
<comment type="cofactor">
    <cofactor evidence="1">
        <name>Mo-molybdopterin</name>
        <dbReference type="ChEBI" id="CHEBI:71302"/>
    </cofactor>
</comment>
<dbReference type="InterPro" id="IPR000572">
    <property type="entry name" value="OxRdtase_Mopterin-bd_dom"/>
</dbReference>
<dbReference type="PANTHER" id="PTHR19372:SF7">
    <property type="entry name" value="SULFITE OXIDASE, MITOCHONDRIAL"/>
    <property type="match status" value="1"/>
</dbReference>
<dbReference type="GO" id="GO:0043546">
    <property type="term" value="F:molybdopterin cofactor binding"/>
    <property type="evidence" value="ECO:0007669"/>
    <property type="project" value="TreeGrafter"/>
</dbReference>
<dbReference type="SUPFAM" id="SSF81296">
    <property type="entry name" value="E set domains"/>
    <property type="match status" value="1"/>
</dbReference>
<keyword evidence="4" id="KW-0560">Oxidoreductase</keyword>
<comment type="caution">
    <text evidence="7">The sequence shown here is derived from an EMBL/GenBank/DDBJ whole genome shotgun (WGS) entry which is preliminary data.</text>
</comment>
<dbReference type="GO" id="GO:0008482">
    <property type="term" value="F:sulfite oxidase activity"/>
    <property type="evidence" value="ECO:0007669"/>
    <property type="project" value="TreeGrafter"/>
</dbReference>
<dbReference type="AlphaFoldDB" id="K0PWV2"/>
<dbReference type="SUPFAM" id="SSF56524">
    <property type="entry name" value="Oxidoreductase molybdopterin-binding domain"/>
    <property type="match status" value="1"/>
</dbReference>
<keyword evidence="2" id="KW-0500">Molybdenum</keyword>
<dbReference type="PRINTS" id="PR00407">
    <property type="entry name" value="EUMOPTERIN"/>
</dbReference>
<evidence type="ECO:0000313" key="7">
    <source>
        <dbReference type="EMBL" id="CCM78253.1"/>
    </source>
</evidence>
<gene>
    <name evidence="7" type="ORF">BN77_p10904</name>
</gene>
<reference evidence="7 8" key="1">
    <citation type="journal article" date="2013" name="Genome Announc.">
        <title>Draft Genome Sequence of Rhizobium mesoamericanum STM3625, a Nitrogen-Fixing Symbiont of Mimosa pudica Isolated in French Guiana (South America).</title>
        <authorList>
            <person name="Moulin L."/>
            <person name="Mornico D."/>
            <person name="Melkonian R."/>
            <person name="Klonowska A."/>
        </authorList>
    </citation>
    <scope>NUCLEOTIDE SEQUENCE [LARGE SCALE GENOMIC DNA]</scope>
    <source>
        <strain evidence="7 8">STM3625</strain>
    </source>
</reference>
<dbReference type="Proteomes" id="UP000009319">
    <property type="component" value="Unassembled WGS sequence"/>
</dbReference>